<keyword evidence="2 10" id="KW-0808">Transferase</keyword>
<evidence type="ECO:0000313" key="12">
    <source>
        <dbReference type="EMBL" id="KKO75553.1"/>
    </source>
</evidence>
<dbReference type="InterPro" id="IPR000719">
    <property type="entry name" value="Prot_kinase_dom"/>
</dbReference>
<keyword evidence="5 8" id="KW-0067">ATP-binding</keyword>
<dbReference type="Gene3D" id="1.10.510.10">
    <property type="entry name" value="Transferase(Phosphotransferase) domain 1"/>
    <property type="match status" value="1"/>
</dbReference>
<feature type="domain" description="Protein kinase" evidence="11">
    <location>
        <begin position="36"/>
        <end position="313"/>
    </location>
</feature>
<dbReference type="FunFam" id="1.10.510.10:FF:000459">
    <property type="entry name" value="Casein kinase II subunit alpha"/>
    <property type="match status" value="1"/>
</dbReference>
<dbReference type="RefSeq" id="XP_024331295.1">
    <property type="nucleotide sequence ID" value="XM_024474293.1"/>
</dbReference>
<keyword evidence="4 10" id="KW-0418">Kinase</keyword>
<dbReference type="PROSITE" id="PS50011">
    <property type="entry name" value="PROTEIN_KINASE_DOM"/>
    <property type="match status" value="1"/>
</dbReference>
<dbReference type="SMART" id="SM00220">
    <property type="entry name" value="S_TKc"/>
    <property type="match status" value="1"/>
</dbReference>
<accession>A0A0F9WRM5</accession>
<evidence type="ECO:0000256" key="3">
    <source>
        <dbReference type="ARBA" id="ARBA00022741"/>
    </source>
</evidence>
<keyword evidence="1 9" id="KW-0723">Serine/threonine-protein kinase</keyword>
<comment type="subcellular location">
    <subcellularLocation>
        <location evidence="10">Nucleus</location>
    </subcellularLocation>
</comment>
<dbReference type="InterPro" id="IPR017441">
    <property type="entry name" value="Protein_kinase_ATP_BS"/>
</dbReference>
<evidence type="ECO:0000256" key="5">
    <source>
        <dbReference type="ARBA" id="ARBA00022840"/>
    </source>
</evidence>
<evidence type="ECO:0000256" key="6">
    <source>
        <dbReference type="ARBA" id="ARBA00047899"/>
    </source>
</evidence>
<dbReference type="GO" id="GO:0004674">
    <property type="term" value="F:protein serine/threonine kinase activity"/>
    <property type="evidence" value="ECO:0007669"/>
    <property type="project" value="UniProtKB-UniRule"/>
</dbReference>
<dbReference type="PANTHER" id="PTHR24054">
    <property type="entry name" value="CASEIN KINASE II SUBUNIT ALPHA"/>
    <property type="match status" value="1"/>
</dbReference>
<dbReference type="GO" id="GO:0005956">
    <property type="term" value="C:protein kinase CK2 complex"/>
    <property type="evidence" value="ECO:0007669"/>
    <property type="project" value="TreeGrafter"/>
</dbReference>
<dbReference type="FunFam" id="3.30.200.20:FF:000088">
    <property type="entry name" value="Casein kinase II subunit alpha"/>
    <property type="match status" value="1"/>
</dbReference>
<dbReference type="PROSITE" id="PS00108">
    <property type="entry name" value="PROTEIN_KINASE_ST"/>
    <property type="match status" value="1"/>
</dbReference>
<reference evidence="12 13" key="1">
    <citation type="journal article" date="2015" name="Environ. Microbiol.">
        <title>Genome analyses suggest the presence of polyploidy and recent human-driven expansions in eight global populations of the honeybee pathogen Nosema ceranae.</title>
        <authorList>
            <person name="Pelin A."/>
            <person name="Selman M."/>
            <person name="Aris-Brosou S."/>
            <person name="Farinelli L."/>
            <person name="Corradi N."/>
        </authorList>
    </citation>
    <scope>NUCLEOTIDE SEQUENCE [LARGE SCALE GENOMIC DNA]</scope>
    <source>
        <strain evidence="12 13">PA08 1199</strain>
    </source>
</reference>
<dbReference type="InterPro" id="IPR045216">
    <property type="entry name" value="CK2_alpha"/>
</dbReference>
<dbReference type="AlphaFoldDB" id="A0A0F9WRM5"/>
<evidence type="ECO:0000256" key="10">
    <source>
        <dbReference type="RuleBase" id="RU369118"/>
    </source>
</evidence>
<keyword evidence="10" id="KW-0539">Nucleus</keyword>
<dbReference type="VEuPathDB" id="MicrosporidiaDB:AAJ76_1800051202"/>
<organism evidence="12 13">
    <name type="scientific">Vairimorpha ceranae</name>
    <dbReference type="NCBI Taxonomy" id="40302"/>
    <lineage>
        <taxon>Eukaryota</taxon>
        <taxon>Fungi</taxon>
        <taxon>Fungi incertae sedis</taxon>
        <taxon>Microsporidia</taxon>
        <taxon>Nosematidae</taxon>
        <taxon>Vairimorpha</taxon>
    </lineage>
</organism>
<protein>
    <recommendedName>
        <fullName evidence="10">Casein kinase II subunit alpha</fullName>
        <shortName evidence="10">CK II alpha</shortName>
        <ecNumber evidence="10">2.7.11.1</ecNumber>
    </recommendedName>
</protein>
<keyword evidence="3 8" id="KW-0547">Nucleotide-binding</keyword>
<comment type="caution">
    <text evidence="12">The sequence shown here is derived from an EMBL/GenBank/DDBJ whole genome shotgun (WGS) entry which is preliminary data.</text>
</comment>
<comment type="subunit">
    <text evidence="10">Heterotetramer.</text>
</comment>
<name>A0A0F9WRM5_9MICR</name>
<comment type="similarity">
    <text evidence="10">Belongs to the protein kinase superfamily. Ser/Thr protein kinase family. CK2 subfamily.</text>
</comment>
<dbReference type="EMBL" id="JPQZ01000018">
    <property type="protein sequence ID" value="KKO75553.1"/>
    <property type="molecule type" value="Genomic_DNA"/>
</dbReference>
<sequence length="317" mass="37798">MLKSTSRQFQDVNVKNPETYYNYEQYKIKTGEIEDYRIAFRLGRGKYSEVFEGRKGTERVVIKLLKPVRESKINREILILKNLNHENIIKLQDVVMDKDSGTYSLIFNYIKHDDTIKLFETFDINDIRFYAKQILEALKYAHSKGIMHRDIKPHNIIINQKNKKLLLIDWGLAEFYHPNKDYSVRVASRYYKSPELLLNYPYYNYSLDIWSFGCVLAEMMFKKRPLFKGENNADQLMRICNSLGKNDFNIYCKKYDIELVCLKDTPKERCDFEESLLVKSKDYKLAVNLLNKILVYDHIERYTADECLQHSFFNKID</sequence>
<dbReference type="GO" id="GO:0106310">
    <property type="term" value="F:protein serine kinase activity"/>
    <property type="evidence" value="ECO:0007669"/>
    <property type="project" value="UniProtKB-UniRule"/>
</dbReference>
<evidence type="ECO:0000256" key="8">
    <source>
        <dbReference type="PROSITE-ProRule" id="PRU10141"/>
    </source>
</evidence>
<dbReference type="PANTHER" id="PTHR24054:SF0">
    <property type="entry name" value="CASEIN KINASE II SUBUNIT ALPHA"/>
    <property type="match status" value="1"/>
</dbReference>
<evidence type="ECO:0000256" key="1">
    <source>
        <dbReference type="ARBA" id="ARBA00022527"/>
    </source>
</evidence>
<proteinExistence type="inferred from homology"/>
<dbReference type="GO" id="GO:0005829">
    <property type="term" value="C:cytosol"/>
    <property type="evidence" value="ECO:0007669"/>
    <property type="project" value="TreeGrafter"/>
</dbReference>
<dbReference type="GO" id="GO:0006357">
    <property type="term" value="P:regulation of transcription by RNA polymerase II"/>
    <property type="evidence" value="ECO:0007669"/>
    <property type="project" value="UniProtKB-ARBA"/>
</dbReference>
<dbReference type="GO" id="GO:0051726">
    <property type="term" value="P:regulation of cell cycle"/>
    <property type="evidence" value="ECO:0007669"/>
    <property type="project" value="TreeGrafter"/>
</dbReference>
<dbReference type="Proteomes" id="UP000034350">
    <property type="component" value="Unassembled WGS sequence"/>
</dbReference>
<dbReference type="CDD" id="cd14132">
    <property type="entry name" value="STKc_CK2_alpha"/>
    <property type="match status" value="1"/>
</dbReference>
<dbReference type="GeneID" id="36319208"/>
<dbReference type="GO" id="GO:0005524">
    <property type="term" value="F:ATP binding"/>
    <property type="evidence" value="ECO:0007669"/>
    <property type="project" value="UniProtKB-UniRule"/>
</dbReference>
<comment type="catalytic activity">
    <reaction evidence="6 10">
        <text>L-threonyl-[protein] + ATP = O-phospho-L-threonyl-[protein] + ADP + H(+)</text>
        <dbReference type="Rhea" id="RHEA:46608"/>
        <dbReference type="Rhea" id="RHEA-COMP:11060"/>
        <dbReference type="Rhea" id="RHEA-COMP:11605"/>
        <dbReference type="ChEBI" id="CHEBI:15378"/>
        <dbReference type="ChEBI" id="CHEBI:30013"/>
        <dbReference type="ChEBI" id="CHEBI:30616"/>
        <dbReference type="ChEBI" id="CHEBI:61977"/>
        <dbReference type="ChEBI" id="CHEBI:456216"/>
        <dbReference type="EC" id="2.7.11.1"/>
    </reaction>
</comment>
<dbReference type="Gene3D" id="3.30.200.20">
    <property type="entry name" value="Phosphorylase Kinase, domain 1"/>
    <property type="match status" value="1"/>
</dbReference>
<dbReference type="OrthoDB" id="10254671at2759"/>
<dbReference type="Pfam" id="PF00069">
    <property type="entry name" value="Pkinase"/>
    <property type="match status" value="1"/>
</dbReference>
<dbReference type="GO" id="GO:0005730">
    <property type="term" value="C:nucleolus"/>
    <property type="evidence" value="ECO:0007669"/>
    <property type="project" value="UniProtKB-ARBA"/>
</dbReference>
<evidence type="ECO:0000313" key="13">
    <source>
        <dbReference type="Proteomes" id="UP000034350"/>
    </source>
</evidence>
<gene>
    <name evidence="12" type="ORF">AAJ76_1800051202</name>
</gene>
<evidence type="ECO:0000259" key="11">
    <source>
        <dbReference type="PROSITE" id="PS50011"/>
    </source>
</evidence>
<dbReference type="SUPFAM" id="SSF56112">
    <property type="entry name" value="Protein kinase-like (PK-like)"/>
    <property type="match status" value="1"/>
</dbReference>
<dbReference type="InterPro" id="IPR008271">
    <property type="entry name" value="Ser/Thr_kinase_AS"/>
</dbReference>
<dbReference type="PROSITE" id="PS00107">
    <property type="entry name" value="PROTEIN_KINASE_ATP"/>
    <property type="match status" value="1"/>
</dbReference>
<comment type="catalytic activity">
    <reaction evidence="7 10">
        <text>L-seryl-[protein] + ATP = O-phospho-L-seryl-[protein] + ADP + H(+)</text>
        <dbReference type="Rhea" id="RHEA:17989"/>
        <dbReference type="Rhea" id="RHEA-COMP:9863"/>
        <dbReference type="Rhea" id="RHEA-COMP:11604"/>
        <dbReference type="ChEBI" id="CHEBI:15378"/>
        <dbReference type="ChEBI" id="CHEBI:29999"/>
        <dbReference type="ChEBI" id="CHEBI:30616"/>
        <dbReference type="ChEBI" id="CHEBI:83421"/>
        <dbReference type="ChEBI" id="CHEBI:456216"/>
        <dbReference type="EC" id="2.7.11.1"/>
    </reaction>
</comment>
<evidence type="ECO:0000256" key="2">
    <source>
        <dbReference type="ARBA" id="ARBA00022679"/>
    </source>
</evidence>
<feature type="binding site" evidence="8">
    <location>
        <position position="63"/>
    </location>
    <ligand>
        <name>ATP</name>
        <dbReference type="ChEBI" id="CHEBI:30616"/>
    </ligand>
</feature>
<dbReference type="EC" id="2.7.11.1" evidence="10"/>
<dbReference type="VEuPathDB" id="MicrosporidiaDB:NCER_100750"/>
<keyword evidence="13" id="KW-1185">Reference proteome</keyword>
<dbReference type="InterPro" id="IPR011009">
    <property type="entry name" value="Kinase-like_dom_sf"/>
</dbReference>
<dbReference type="VEuPathDB" id="MicrosporidiaDB:G9O61_00g015490"/>
<evidence type="ECO:0000256" key="9">
    <source>
        <dbReference type="RuleBase" id="RU000304"/>
    </source>
</evidence>
<evidence type="ECO:0000256" key="7">
    <source>
        <dbReference type="ARBA" id="ARBA00048679"/>
    </source>
</evidence>
<comment type="function">
    <text evidence="10">Catalytic subunit of a constitutively active serine/threonine-protein kinase complex that phosphorylates a large number of substrates containing acidic residues C-terminal to the phosphorylated serine or threonine.</text>
</comment>
<evidence type="ECO:0000256" key="4">
    <source>
        <dbReference type="ARBA" id="ARBA00022777"/>
    </source>
</evidence>